<feature type="compositionally biased region" description="Basic and acidic residues" evidence="1">
    <location>
        <begin position="1"/>
        <end position="24"/>
    </location>
</feature>
<dbReference type="PANTHER" id="PTHR33067:SF9">
    <property type="entry name" value="RNA-DIRECTED DNA POLYMERASE"/>
    <property type="match status" value="1"/>
</dbReference>
<evidence type="ECO:0000256" key="1">
    <source>
        <dbReference type="SAM" id="MobiDB-lite"/>
    </source>
</evidence>
<proteinExistence type="predicted"/>
<feature type="region of interest" description="Disordered" evidence="1">
    <location>
        <begin position="1"/>
        <end position="39"/>
    </location>
</feature>
<protein>
    <submittedName>
        <fullName evidence="2">Uncharacterized protein</fullName>
    </submittedName>
</protein>
<dbReference type="InterPro" id="IPR021109">
    <property type="entry name" value="Peptidase_aspartic_dom_sf"/>
</dbReference>
<feature type="compositionally biased region" description="Basic and acidic residues" evidence="1">
    <location>
        <begin position="54"/>
        <end position="78"/>
    </location>
</feature>
<organism evidence="2">
    <name type="scientific">Nicotiana tabacum</name>
    <name type="common">Common tobacco</name>
    <dbReference type="NCBI Taxonomy" id="4097"/>
    <lineage>
        <taxon>Eukaryota</taxon>
        <taxon>Viridiplantae</taxon>
        <taxon>Streptophyta</taxon>
        <taxon>Embryophyta</taxon>
        <taxon>Tracheophyta</taxon>
        <taxon>Spermatophyta</taxon>
        <taxon>Magnoliopsida</taxon>
        <taxon>eudicotyledons</taxon>
        <taxon>Gunneridae</taxon>
        <taxon>Pentapetalae</taxon>
        <taxon>asterids</taxon>
        <taxon>lamiids</taxon>
        <taxon>Solanales</taxon>
        <taxon>Solanaceae</taxon>
        <taxon>Nicotianoideae</taxon>
        <taxon>Nicotianeae</taxon>
        <taxon>Nicotiana</taxon>
    </lineage>
</organism>
<evidence type="ECO:0000313" key="2">
    <source>
        <dbReference type="RefSeq" id="XP_016432513.1"/>
    </source>
</evidence>
<dbReference type="KEGG" id="nta:107759155"/>
<name>A0A1S3WXW7_TOBAC</name>
<sequence>MAVCLKNERDLDREQEVAQSKRETMPTTQAAPVTLETDESADLTEIAIEQVQVDKGKEKEGEQLPEQVVEKAPSKEKAQSSGQRLIPAPFPQRARPTSMLLQPADHTIKRPIGILDDVLVQVGKFVFVVDFIILDCQVDEEIPIILGRPFLATRRALINCETGELKMWLNNEEIIFNV</sequence>
<reference evidence="2" key="1">
    <citation type="submission" date="2025-08" db="UniProtKB">
        <authorList>
            <consortium name="RefSeq"/>
        </authorList>
    </citation>
    <scope>IDENTIFICATION</scope>
</reference>
<accession>A0A1S3WXW7</accession>
<dbReference type="PaxDb" id="4097-A0A1S3WXW7"/>
<dbReference type="PANTHER" id="PTHR33067">
    <property type="entry name" value="RNA-DIRECTED DNA POLYMERASE-RELATED"/>
    <property type="match status" value="1"/>
</dbReference>
<feature type="region of interest" description="Disordered" evidence="1">
    <location>
        <begin position="54"/>
        <end position="89"/>
    </location>
</feature>
<dbReference type="CDD" id="cd00303">
    <property type="entry name" value="retropepsin_like"/>
    <property type="match status" value="1"/>
</dbReference>
<dbReference type="OrthoDB" id="778454at2759"/>
<dbReference type="RefSeq" id="XP_016432513.1">
    <property type="nucleotide sequence ID" value="XM_016577027.1"/>
</dbReference>
<dbReference type="Gene3D" id="2.40.70.10">
    <property type="entry name" value="Acid Proteases"/>
    <property type="match status" value="1"/>
</dbReference>
<gene>
    <name evidence="2" type="primary">LOC107759155</name>
</gene>
<dbReference type="AlphaFoldDB" id="A0A1S3WXW7"/>